<keyword evidence="2" id="KW-1185">Reference proteome</keyword>
<dbReference type="AlphaFoldDB" id="A0A1I7XZH4"/>
<dbReference type="Proteomes" id="UP000095287">
    <property type="component" value="Unplaced"/>
</dbReference>
<evidence type="ECO:0000256" key="1">
    <source>
        <dbReference type="SAM" id="MobiDB-lite"/>
    </source>
</evidence>
<organism evidence="2 3">
    <name type="scientific">Steinernema glaseri</name>
    <dbReference type="NCBI Taxonomy" id="37863"/>
    <lineage>
        <taxon>Eukaryota</taxon>
        <taxon>Metazoa</taxon>
        <taxon>Ecdysozoa</taxon>
        <taxon>Nematoda</taxon>
        <taxon>Chromadorea</taxon>
        <taxon>Rhabditida</taxon>
        <taxon>Tylenchina</taxon>
        <taxon>Panagrolaimomorpha</taxon>
        <taxon>Strongyloidoidea</taxon>
        <taxon>Steinernematidae</taxon>
        <taxon>Steinernema</taxon>
    </lineage>
</organism>
<accession>A0A1I7XZH4</accession>
<proteinExistence type="predicted"/>
<name>A0A1I7XZH4_9BILA</name>
<sequence>MAFKDRQFNQEHHKYTAKRRHIKNPFALGRQFECTSAHVLSRLLVCLKAESEQKHIHSSTMTTLAFLVLALLAVSPVAAGCEDHYDCRHTKGPLIRKRNADQEAVPVEEKPVVAPKESIVWTHVTPHPVQKPQEAPSQQSQTPELRSDYGISAPKQAPVKKTVTVTVTQYRPSLCPYAAQFGNQLPFYNPHGAQFGQQIPFHHPYAQFQWFPQQNGFVGVGNPQIQAPQQAPPQVFNPYG</sequence>
<evidence type="ECO:0000313" key="2">
    <source>
        <dbReference type="Proteomes" id="UP000095287"/>
    </source>
</evidence>
<evidence type="ECO:0000313" key="3">
    <source>
        <dbReference type="WBParaSite" id="L893_g11188.t1"/>
    </source>
</evidence>
<feature type="compositionally biased region" description="Polar residues" evidence="1">
    <location>
        <begin position="135"/>
        <end position="144"/>
    </location>
</feature>
<protein>
    <submittedName>
        <fullName evidence="3">Uncharacterized protein</fullName>
    </submittedName>
</protein>
<feature type="region of interest" description="Disordered" evidence="1">
    <location>
        <begin position="126"/>
        <end position="150"/>
    </location>
</feature>
<reference evidence="3" key="1">
    <citation type="submission" date="2016-11" db="UniProtKB">
        <authorList>
            <consortium name="WormBaseParasite"/>
        </authorList>
    </citation>
    <scope>IDENTIFICATION</scope>
</reference>
<dbReference type="WBParaSite" id="L893_g11188.t1">
    <property type="protein sequence ID" value="L893_g11188.t1"/>
    <property type="gene ID" value="L893_g11188"/>
</dbReference>